<evidence type="ECO:0000313" key="2">
    <source>
        <dbReference type="EMBL" id="KZO96321.1"/>
    </source>
</evidence>
<name>A0A167M4C7_CALVF</name>
<evidence type="ECO:0000259" key="1">
    <source>
        <dbReference type="Pfam" id="PF01636"/>
    </source>
</evidence>
<dbReference type="AlphaFoldDB" id="A0A167M4C7"/>
<keyword evidence="3" id="KW-1185">Reference proteome</keyword>
<proteinExistence type="predicted"/>
<gene>
    <name evidence="2" type="ORF">CALVIDRAFT_537098</name>
</gene>
<dbReference type="STRING" id="1330018.A0A167M4C7"/>
<feature type="domain" description="Aminoglycoside phosphotransferase" evidence="1">
    <location>
        <begin position="115"/>
        <end position="316"/>
    </location>
</feature>
<accession>A0A167M4C7</accession>
<dbReference type="OrthoDB" id="2906425at2759"/>
<dbReference type="EMBL" id="KV417284">
    <property type="protein sequence ID" value="KZO96321.1"/>
    <property type="molecule type" value="Genomic_DNA"/>
</dbReference>
<dbReference type="Pfam" id="PF01636">
    <property type="entry name" value="APH"/>
    <property type="match status" value="1"/>
</dbReference>
<dbReference type="PANTHER" id="PTHR21310:SF15">
    <property type="entry name" value="AMINOGLYCOSIDE PHOSPHOTRANSFERASE DOMAIN-CONTAINING PROTEIN"/>
    <property type="match status" value="1"/>
</dbReference>
<dbReference type="InterPro" id="IPR051678">
    <property type="entry name" value="AGP_Transferase"/>
</dbReference>
<dbReference type="PANTHER" id="PTHR21310">
    <property type="entry name" value="AMINOGLYCOSIDE PHOSPHOTRANSFERASE-RELATED-RELATED"/>
    <property type="match status" value="1"/>
</dbReference>
<sequence>MPQSTSVVKVIPGVPSSTWVEPQEVLKDMHPPFRDRITSFVATLPWEKIEQLATSHREGKIACTVNREKYTWGMFSLVLELIFEDGVAWVIRLRMPPGSIRWLENRGRFEEQVLVSEHATMQLVRERTTIPVPALIAWSSTSDNPIGVPFVIQEAIVGYRPWQVGVAFDDKVDVENEKFRRYIRQLADFHLQLSQIRFKQLGSVLLDGKGGYEIGPVAQWQRGPYTSGLAYYSYLASRMAKIASLGEPPKTPKERQDRLKRFFTAWLYRTAIVHVANSDDGRGPFPLAHNDLHMGNTIVDEDGNILAVLDWDHAHTVPVERFSSPSWSFGALPYTSQPVTAERAKLFHSFLVELEPKYYPTPTTVSGKTFSELHASTEGCIAAVIGAHLESSGCDFSFAGDLYKLVFGEEADVAVEWKRIVAAPLFKSWMEGMKRMKDTKI</sequence>
<dbReference type="Proteomes" id="UP000076738">
    <property type="component" value="Unassembled WGS sequence"/>
</dbReference>
<dbReference type="Gene3D" id="3.90.1200.10">
    <property type="match status" value="1"/>
</dbReference>
<protein>
    <recommendedName>
        <fullName evidence="1">Aminoglycoside phosphotransferase domain-containing protein</fullName>
    </recommendedName>
</protein>
<dbReference type="SUPFAM" id="SSF56112">
    <property type="entry name" value="Protein kinase-like (PK-like)"/>
    <property type="match status" value="1"/>
</dbReference>
<dbReference type="InterPro" id="IPR002575">
    <property type="entry name" value="Aminoglycoside_PTrfase"/>
</dbReference>
<dbReference type="InterPro" id="IPR011009">
    <property type="entry name" value="Kinase-like_dom_sf"/>
</dbReference>
<evidence type="ECO:0000313" key="3">
    <source>
        <dbReference type="Proteomes" id="UP000076738"/>
    </source>
</evidence>
<organism evidence="2 3">
    <name type="scientific">Calocera viscosa (strain TUFC12733)</name>
    <dbReference type="NCBI Taxonomy" id="1330018"/>
    <lineage>
        <taxon>Eukaryota</taxon>
        <taxon>Fungi</taxon>
        <taxon>Dikarya</taxon>
        <taxon>Basidiomycota</taxon>
        <taxon>Agaricomycotina</taxon>
        <taxon>Dacrymycetes</taxon>
        <taxon>Dacrymycetales</taxon>
        <taxon>Dacrymycetaceae</taxon>
        <taxon>Calocera</taxon>
    </lineage>
</organism>
<reference evidence="2 3" key="1">
    <citation type="journal article" date="2016" name="Mol. Biol. Evol.">
        <title>Comparative Genomics of Early-Diverging Mushroom-Forming Fungi Provides Insights into the Origins of Lignocellulose Decay Capabilities.</title>
        <authorList>
            <person name="Nagy L.G."/>
            <person name="Riley R."/>
            <person name="Tritt A."/>
            <person name="Adam C."/>
            <person name="Daum C."/>
            <person name="Floudas D."/>
            <person name="Sun H."/>
            <person name="Yadav J.S."/>
            <person name="Pangilinan J."/>
            <person name="Larsson K.H."/>
            <person name="Matsuura K."/>
            <person name="Barry K."/>
            <person name="Labutti K."/>
            <person name="Kuo R."/>
            <person name="Ohm R.A."/>
            <person name="Bhattacharya S.S."/>
            <person name="Shirouzu T."/>
            <person name="Yoshinaga Y."/>
            <person name="Martin F.M."/>
            <person name="Grigoriev I.V."/>
            <person name="Hibbett D.S."/>
        </authorList>
    </citation>
    <scope>NUCLEOTIDE SEQUENCE [LARGE SCALE GENOMIC DNA]</scope>
    <source>
        <strain evidence="2 3">TUFC12733</strain>
    </source>
</reference>